<sequence length="449" mass="50629">MDSKNTATKRPASQEDPREDRRRRERNRGSRPTTRSRTPSDLSPLRKRTREDQREGGRLRLRYEVTGRRQHERTEERRRRAGQQPTKEEELRRHKVTQQTEGRQPVDQDGGKHAGGQPTDTFDGKEEGHQPVCQKWGRQLVTPIEEENPSQLGDYPSAGTPTIEERHVVQSPQSSACQYAGTSSIERRQAMRPTEPRTSQSVPGTPTIEERNPVQSPQPTEYQATDTPKIERRQAMQQLLYYLGDAGLRIPHSPMKRPFGCTPQSEAIQRTSLPQQQAYHEPPEPLQNTPPWDTVQEGPSNWSQEAEHWEEPQPAAYWGNSTPATPGYISRRPTSTTEPSPRGSPTTGATGGAFPTGSADGPSAQYYRGGAAVIGNTELLASKTPARNDLVPIFDPERSDTTATNWLYKIDQLGSIHGWPKTSRSYIMQSKFDGLAKVWYNSLDEYEKN</sequence>
<feature type="compositionally biased region" description="Polar residues" evidence="1">
    <location>
        <begin position="286"/>
        <end position="304"/>
    </location>
</feature>
<dbReference type="Proteomes" id="UP000625711">
    <property type="component" value="Unassembled WGS sequence"/>
</dbReference>
<feature type="compositionally biased region" description="Polar residues" evidence="1">
    <location>
        <begin position="170"/>
        <end position="184"/>
    </location>
</feature>
<protein>
    <submittedName>
        <fullName evidence="2">Uncharacterized protein</fullName>
    </submittedName>
</protein>
<evidence type="ECO:0000313" key="2">
    <source>
        <dbReference type="EMBL" id="KAF7278402.1"/>
    </source>
</evidence>
<accession>A0A834IBZ2</accession>
<feature type="compositionally biased region" description="Low complexity" evidence="1">
    <location>
        <begin position="339"/>
        <end position="359"/>
    </location>
</feature>
<name>A0A834IBZ2_RHYFE</name>
<feature type="compositionally biased region" description="Low complexity" evidence="1">
    <location>
        <begin position="30"/>
        <end position="40"/>
    </location>
</feature>
<feature type="compositionally biased region" description="Polar residues" evidence="1">
    <location>
        <begin position="213"/>
        <end position="226"/>
    </location>
</feature>
<comment type="caution">
    <text evidence="2">The sequence shown here is derived from an EMBL/GenBank/DDBJ whole genome shotgun (WGS) entry which is preliminary data.</text>
</comment>
<keyword evidence="3" id="KW-1185">Reference proteome</keyword>
<organism evidence="2 3">
    <name type="scientific">Rhynchophorus ferrugineus</name>
    <name type="common">Red palm weevil</name>
    <name type="synonym">Curculio ferrugineus</name>
    <dbReference type="NCBI Taxonomy" id="354439"/>
    <lineage>
        <taxon>Eukaryota</taxon>
        <taxon>Metazoa</taxon>
        <taxon>Ecdysozoa</taxon>
        <taxon>Arthropoda</taxon>
        <taxon>Hexapoda</taxon>
        <taxon>Insecta</taxon>
        <taxon>Pterygota</taxon>
        <taxon>Neoptera</taxon>
        <taxon>Endopterygota</taxon>
        <taxon>Coleoptera</taxon>
        <taxon>Polyphaga</taxon>
        <taxon>Cucujiformia</taxon>
        <taxon>Curculionidae</taxon>
        <taxon>Dryophthorinae</taxon>
        <taxon>Rhynchophorus</taxon>
    </lineage>
</organism>
<feature type="region of interest" description="Disordered" evidence="1">
    <location>
        <begin position="253"/>
        <end position="362"/>
    </location>
</feature>
<feature type="region of interest" description="Disordered" evidence="1">
    <location>
        <begin position="1"/>
        <end position="133"/>
    </location>
</feature>
<feature type="compositionally biased region" description="Basic and acidic residues" evidence="1">
    <location>
        <begin position="49"/>
        <end position="78"/>
    </location>
</feature>
<feature type="compositionally biased region" description="Basic and acidic residues" evidence="1">
    <location>
        <begin position="12"/>
        <end position="22"/>
    </location>
</feature>
<dbReference type="OrthoDB" id="6782023at2759"/>
<proteinExistence type="predicted"/>
<dbReference type="AlphaFoldDB" id="A0A834IBZ2"/>
<dbReference type="EMBL" id="JAACXV010000401">
    <property type="protein sequence ID" value="KAF7278402.1"/>
    <property type="molecule type" value="Genomic_DNA"/>
</dbReference>
<gene>
    <name evidence="2" type="ORF">GWI33_008440</name>
</gene>
<feature type="region of interest" description="Disordered" evidence="1">
    <location>
        <begin position="166"/>
        <end position="229"/>
    </location>
</feature>
<evidence type="ECO:0000256" key="1">
    <source>
        <dbReference type="SAM" id="MobiDB-lite"/>
    </source>
</evidence>
<evidence type="ECO:0000313" key="3">
    <source>
        <dbReference type="Proteomes" id="UP000625711"/>
    </source>
</evidence>
<feature type="compositionally biased region" description="Polar residues" evidence="1">
    <location>
        <begin position="262"/>
        <end position="278"/>
    </location>
</feature>
<reference evidence="2" key="1">
    <citation type="submission" date="2020-08" db="EMBL/GenBank/DDBJ databases">
        <title>Genome sequencing and assembly of the red palm weevil Rhynchophorus ferrugineus.</title>
        <authorList>
            <person name="Dias G.B."/>
            <person name="Bergman C.M."/>
            <person name="Manee M."/>
        </authorList>
    </citation>
    <scope>NUCLEOTIDE SEQUENCE</scope>
    <source>
        <strain evidence="2">AA-2017</strain>
        <tissue evidence="2">Whole larva</tissue>
    </source>
</reference>